<proteinExistence type="predicted"/>
<gene>
    <name evidence="2" type="ORF">E1301_Tti002447</name>
</gene>
<feature type="compositionally biased region" description="Polar residues" evidence="1">
    <location>
        <begin position="131"/>
        <end position="142"/>
    </location>
</feature>
<comment type="caution">
    <text evidence="2">The sequence shown here is derived from an EMBL/GenBank/DDBJ whole genome shotgun (WGS) entry which is preliminary data.</text>
</comment>
<evidence type="ECO:0000313" key="3">
    <source>
        <dbReference type="Proteomes" id="UP000324632"/>
    </source>
</evidence>
<evidence type="ECO:0000256" key="1">
    <source>
        <dbReference type="SAM" id="MobiDB-lite"/>
    </source>
</evidence>
<evidence type="ECO:0000313" key="2">
    <source>
        <dbReference type="EMBL" id="KAA0707126.1"/>
    </source>
</evidence>
<reference evidence="2 3" key="1">
    <citation type="journal article" date="2019" name="Mol. Ecol. Resour.">
        <title>Chromosome-level genome assembly of Triplophysa tibetana, a fish adapted to the harsh high-altitude environment of the Tibetan Plateau.</title>
        <authorList>
            <person name="Yang X."/>
            <person name="Liu H."/>
            <person name="Ma Z."/>
            <person name="Zou Y."/>
            <person name="Zou M."/>
            <person name="Mao Y."/>
            <person name="Li X."/>
            <person name="Wang H."/>
            <person name="Chen T."/>
            <person name="Wang W."/>
            <person name="Yang R."/>
        </authorList>
    </citation>
    <scope>NUCLEOTIDE SEQUENCE [LARGE SCALE GENOMIC DNA]</scope>
    <source>
        <strain evidence="2">TTIB1903HZAU</strain>
        <tissue evidence="2">Muscle</tissue>
    </source>
</reference>
<organism evidence="2 3">
    <name type="scientific">Triplophysa tibetana</name>
    <dbReference type="NCBI Taxonomy" id="1572043"/>
    <lineage>
        <taxon>Eukaryota</taxon>
        <taxon>Metazoa</taxon>
        <taxon>Chordata</taxon>
        <taxon>Craniata</taxon>
        <taxon>Vertebrata</taxon>
        <taxon>Euteleostomi</taxon>
        <taxon>Actinopterygii</taxon>
        <taxon>Neopterygii</taxon>
        <taxon>Teleostei</taxon>
        <taxon>Ostariophysi</taxon>
        <taxon>Cypriniformes</taxon>
        <taxon>Nemacheilidae</taxon>
        <taxon>Triplophysa</taxon>
    </lineage>
</organism>
<dbReference type="EMBL" id="SOYY01000020">
    <property type="protein sequence ID" value="KAA0707126.1"/>
    <property type="molecule type" value="Genomic_DNA"/>
</dbReference>
<feature type="region of interest" description="Disordered" evidence="1">
    <location>
        <begin position="122"/>
        <end position="150"/>
    </location>
</feature>
<keyword evidence="3" id="KW-1185">Reference proteome</keyword>
<dbReference type="Proteomes" id="UP000324632">
    <property type="component" value="Chromosome 20"/>
</dbReference>
<accession>A0A5A9NDJ6</accession>
<protein>
    <submittedName>
        <fullName evidence="2">Uncharacterized protein</fullName>
    </submittedName>
</protein>
<sequence>MPSGGYPSGTATTPTARTLPRIKISTAKQTQNFVVGRQTISRTFFHIASETLLPTRAQSEDPPLYRKLFKATKKQLRSDAEIEIKGLSQRCPSETQRAASSDPVCERASFSFSLRLSFSFPSRSLPPQRVDPTQLQHASLPQTREDVGVK</sequence>
<dbReference type="AlphaFoldDB" id="A0A5A9NDJ6"/>
<name>A0A5A9NDJ6_9TELE</name>